<dbReference type="GO" id="GO:0005886">
    <property type="term" value="C:plasma membrane"/>
    <property type="evidence" value="ECO:0007669"/>
    <property type="project" value="TreeGrafter"/>
</dbReference>
<evidence type="ECO:0000256" key="2">
    <source>
        <dbReference type="ARBA" id="ARBA00022737"/>
    </source>
</evidence>
<feature type="region of interest" description="Disordered" evidence="3">
    <location>
        <begin position="203"/>
        <end position="231"/>
    </location>
</feature>
<accession>A0A8C9Q089</accession>
<evidence type="ECO:0000256" key="3">
    <source>
        <dbReference type="SAM" id="MobiDB-lite"/>
    </source>
</evidence>
<dbReference type="PANTHER" id="PTHR10024:SF249">
    <property type="entry name" value="SYNAPTOTAGMIN-8"/>
    <property type="match status" value="1"/>
</dbReference>
<dbReference type="SUPFAM" id="SSF49562">
    <property type="entry name" value="C2 domain (Calcium/lipid-binding domain, CaLB)"/>
    <property type="match status" value="2"/>
</dbReference>
<dbReference type="GO" id="GO:0030672">
    <property type="term" value="C:synaptic vesicle membrane"/>
    <property type="evidence" value="ECO:0007669"/>
    <property type="project" value="TreeGrafter"/>
</dbReference>
<dbReference type="InterPro" id="IPR035892">
    <property type="entry name" value="C2_domain_sf"/>
</dbReference>
<evidence type="ECO:0000256" key="4">
    <source>
        <dbReference type="SAM" id="Phobius"/>
    </source>
</evidence>
<keyword evidence="4" id="KW-1133">Transmembrane helix</keyword>
<dbReference type="GO" id="GO:0031045">
    <property type="term" value="C:dense core granule"/>
    <property type="evidence" value="ECO:0007669"/>
    <property type="project" value="TreeGrafter"/>
</dbReference>
<evidence type="ECO:0000313" key="7">
    <source>
        <dbReference type="Proteomes" id="UP000694422"/>
    </source>
</evidence>
<sequence>MTISQGRRMGHPSAPSSPLAHAGPTAMPGLIPDLIAGIPWPRWALILVALAASALIVSCLLCAFCCCRRRHKKQPRDKEAVGLGSARSSTTTHLVQPDVDRLQGNPEDPRQWGRLQLSLEYDLGSEEVKVGLKQAADLGAGGTADPYARVSVSTQPRHGHETKVHRGTLCPVFEETCCFHVLQAELPQTTLHVRLLDFKRGGEAEGGSSAGRLPQARPIPQQKPSGCPQPEQTGELCFSLRYVPSSGRLTVVVLEARGLSPGLAGEGLHLPGAFLSPCCPSEQSVDLVLAVWAHSLRFRAEPVGKVLLGSRASGQPLQHWADMLAHARRPMAQWHRLRPAREVDSILALRPRLHLPLPSS</sequence>
<reference evidence="6" key="2">
    <citation type="submission" date="2025-09" db="UniProtKB">
        <authorList>
            <consortium name="Ensembl"/>
        </authorList>
    </citation>
    <scope>IDENTIFICATION</scope>
</reference>
<evidence type="ECO:0000256" key="1">
    <source>
        <dbReference type="ARBA" id="ARBA00006996"/>
    </source>
</evidence>
<dbReference type="GO" id="GO:0000149">
    <property type="term" value="F:SNARE binding"/>
    <property type="evidence" value="ECO:0007669"/>
    <property type="project" value="TreeGrafter"/>
</dbReference>
<feature type="domain" description="C2" evidence="5">
    <location>
        <begin position="111"/>
        <end position="238"/>
    </location>
</feature>
<dbReference type="GO" id="GO:0030424">
    <property type="term" value="C:axon"/>
    <property type="evidence" value="ECO:0007669"/>
    <property type="project" value="TreeGrafter"/>
</dbReference>
<keyword evidence="4" id="KW-0812">Transmembrane</keyword>
<organism evidence="6 7">
    <name type="scientific">Spermophilus dauricus</name>
    <name type="common">Daurian ground squirrel</name>
    <dbReference type="NCBI Taxonomy" id="99837"/>
    <lineage>
        <taxon>Eukaryota</taxon>
        <taxon>Metazoa</taxon>
        <taxon>Chordata</taxon>
        <taxon>Craniata</taxon>
        <taxon>Vertebrata</taxon>
        <taxon>Euteleostomi</taxon>
        <taxon>Mammalia</taxon>
        <taxon>Eutheria</taxon>
        <taxon>Euarchontoglires</taxon>
        <taxon>Glires</taxon>
        <taxon>Rodentia</taxon>
        <taxon>Sciuromorpha</taxon>
        <taxon>Sciuridae</taxon>
        <taxon>Xerinae</taxon>
        <taxon>Marmotini</taxon>
        <taxon>Spermophilus</taxon>
    </lineage>
</organism>
<dbReference type="PROSITE" id="PS50004">
    <property type="entry name" value="C2"/>
    <property type="match status" value="1"/>
</dbReference>
<dbReference type="GO" id="GO:0005544">
    <property type="term" value="F:calcium-dependent phospholipid binding"/>
    <property type="evidence" value="ECO:0007669"/>
    <property type="project" value="TreeGrafter"/>
</dbReference>
<dbReference type="GO" id="GO:0048488">
    <property type="term" value="P:synaptic vesicle endocytosis"/>
    <property type="evidence" value="ECO:0007669"/>
    <property type="project" value="TreeGrafter"/>
</dbReference>
<dbReference type="GO" id="GO:0048791">
    <property type="term" value="P:calcium ion-regulated exocytosis of neurotransmitter"/>
    <property type="evidence" value="ECO:0007669"/>
    <property type="project" value="TreeGrafter"/>
</dbReference>
<protein>
    <submittedName>
        <fullName evidence="6">Synaptotagmin 8</fullName>
    </submittedName>
</protein>
<keyword evidence="4" id="KW-0472">Membrane</keyword>
<dbReference type="PANTHER" id="PTHR10024">
    <property type="entry name" value="SYNAPTOTAGMIN"/>
    <property type="match status" value="1"/>
</dbReference>
<dbReference type="Pfam" id="PF00168">
    <property type="entry name" value="C2"/>
    <property type="match status" value="1"/>
</dbReference>
<evidence type="ECO:0000259" key="5">
    <source>
        <dbReference type="PROSITE" id="PS50004"/>
    </source>
</evidence>
<keyword evidence="2" id="KW-0677">Repeat</keyword>
<dbReference type="GO" id="GO:0001786">
    <property type="term" value="F:phosphatidylserine binding"/>
    <property type="evidence" value="ECO:0007669"/>
    <property type="project" value="TreeGrafter"/>
</dbReference>
<dbReference type="Gene3D" id="2.60.40.150">
    <property type="entry name" value="C2 domain"/>
    <property type="match status" value="3"/>
</dbReference>
<dbReference type="AlphaFoldDB" id="A0A8C9Q089"/>
<dbReference type="GO" id="GO:0030276">
    <property type="term" value="F:clathrin binding"/>
    <property type="evidence" value="ECO:0007669"/>
    <property type="project" value="TreeGrafter"/>
</dbReference>
<feature type="transmembrane region" description="Helical" evidence="4">
    <location>
        <begin position="43"/>
        <end position="66"/>
    </location>
</feature>
<dbReference type="SMART" id="SM00239">
    <property type="entry name" value="C2"/>
    <property type="match status" value="1"/>
</dbReference>
<dbReference type="InterPro" id="IPR000008">
    <property type="entry name" value="C2_dom"/>
</dbReference>
<feature type="region of interest" description="Disordered" evidence="3">
    <location>
        <begin position="1"/>
        <end position="21"/>
    </location>
</feature>
<proteinExistence type="inferred from homology"/>
<evidence type="ECO:0000313" key="6">
    <source>
        <dbReference type="Ensembl" id="ENSSDAP00000015082.1"/>
    </source>
</evidence>
<name>A0A8C9Q089_SPEDA</name>
<dbReference type="Ensembl" id="ENSSDAT00000017106.1">
    <property type="protein sequence ID" value="ENSSDAP00000015082.1"/>
    <property type="gene ID" value="ENSSDAG00000013576.1"/>
</dbReference>
<keyword evidence="7" id="KW-1185">Reference proteome</keyword>
<dbReference type="GO" id="GO:0005509">
    <property type="term" value="F:calcium ion binding"/>
    <property type="evidence" value="ECO:0007669"/>
    <property type="project" value="TreeGrafter"/>
</dbReference>
<reference evidence="6" key="1">
    <citation type="submission" date="2025-08" db="UniProtKB">
        <authorList>
            <consortium name="Ensembl"/>
        </authorList>
    </citation>
    <scope>IDENTIFICATION</scope>
</reference>
<comment type="similarity">
    <text evidence="1">Belongs to the synaptotagmin family.</text>
</comment>
<dbReference type="Proteomes" id="UP000694422">
    <property type="component" value="Unplaced"/>
</dbReference>